<evidence type="ECO:0000256" key="6">
    <source>
        <dbReference type="SAM" id="MobiDB-lite"/>
    </source>
</evidence>
<protein>
    <recommendedName>
        <fullName evidence="7">Exoribonuclease phosphorolytic domain-containing protein</fullName>
    </recommendedName>
</protein>
<accession>A0A1B7N3P4</accession>
<dbReference type="InterPro" id="IPR001247">
    <property type="entry name" value="ExoRNase_PH_dom1"/>
</dbReference>
<evidence type="ECO:0000313" key="9">
    <source>
        <dbReference type="Proteomes" id="UP000092154"/>
    </source>
</evidence>
<dbReference type="PANTHER" id="PTHR11953:SF1">
    <property type="entry name" value="EXOSOME COMPLEX COMPONENT RRP46"/>
    <property type="match status" value="1"/>
</dbReference>
<dbReference type="OrthoDB" id="27298at2759"/>
<evidence type="ECO:0000256" key="2">
    <source>
        <dbReference type="ARBA" id="ARBA00006678"/>
    </source>
</evidence>
<dbReference type="InterPro" id="IPR027408">
    <property type="entry name" value="PNPase/RNase_PH_dom_sf"/>
</dbReference>
<keyword evidence="9" id="KW-1185">Reference proteome</keyword>
<evidence type="ECO:0000256" key="3">
    <source>
        <dbReference type="ARBA" id="ARBA00022552"/>
    </source>
</evidence>
<dbReference type="AlphaFoldDB" id="A0A1B7N3P4"/>
<keyword evidence="3" id="KW-0698">rRNA processing</keyword>
<dbReference type="FunCoup" id="A0A1B7N3P4">
    <property type="interactions" value="197"/>
</dbReference>
<feature type="region of interest" description="Disordered" evidence="6">
    <location>
        <begin position="288"/>
        <end position="312"/>
    </location>
</feature>
<feature type="compositionally biased region" description="Acidic residues" evidence="6">
    <location>
        <begin position="302"/>
        <end position="312"/>
    </location>
</feature>
<dbReference type="GO" id="GO:0000176">
    <property type="term" value="C:nuclear exosome (RNase complex)"/>
    <property type="evidence" value="ECO:0007669"/>
    <property type="project" value="UniProtKB-ARBA"/>
</dbReference>
<dbReference type="GO" id="GO:0003723">
    <property type="term" value="F:RNA binding"/>
    <property type="evidence" value="ECO:0007669"/>
    <property type="project" value="TreeGrafter"/>
</dbReference>
<dbReference type="InterPro" id="IPR050080">
    <property type="entry name" value="RNase_PH"/>
</dbReference>
<comment type="subcellular location">
    <subcellularLocation>
        <location evidence="1">Nucleus</location>
    </subcellularLocation>
</comment>
<dbReference type="SUPFAM" id="SSF54211">
    <property type="entry name" value="Ribosomal protein S5 domain 2-like"/>
    <property type="match status" value="1"/>
</dbReference>
<dbReference type="STRING" id="1314800.A0A1B7N3P4"/>
<name>A0A1B7N3P4_9AGAM</name>
<dbReference type="GO" id="GO:0016075">
    <property type="term" value="P:rRNA catabolic process"/>
    <property type="evidence" value="ECO:0007669"/>
    <property type="project" value="TreeGrafter"/>
</dbReference>
<keyword evidence="5" id="KW-0539">Nucleus</keyword>
<dbReference type="GO" id="GO:0071028">
    <property type="term" value="P:nuclear mRNA surveillance"/>
    <property type="evidence" value="ECO:0007669"/>
    <property type="project" value="TreeGrafter"/>
</dbReference>
<comment type="similarity">
    <text evidence="2">Belongs to the RNase PH family.</text>
</comment>
<dbReference type="InParanoid" id="A0A1B7N3P4"/>
<dbReference type="InterPro" id="IPR020568">
    <property type="entry name" value="Ribosomal_Su5_D2-typ_SF"/>
</dbReference>
<sequence>MATRSGVQVVNWCHMEDESTNVELEAGNNDYYAHPLVSSFGNIIYPLNQLCTNAHQNCSSTSMSSTALGSIDISCEEGLDGVDGSARFSFRASCSALASVSGPIAARLAAEHPARATVEVHVRPLSSVPGTAEKSRGIALREIIERSCLLAHHPRTLIQVVVQALTNPTPGYALLAAEINACTLALINAGSVTMRGVVCAVPIGRVRKGGVVTLEVNPPDGAVLEGGGCFAFLFGFALSGPKIGTAPPCEDIWSTYRARSGSSFDEAELLRAKEVAQDGAAKVWQSMKNSIRRQEMPGETQSPEEDDVKMEV</sequence>
<dbReference type="GO" id="GO:0006364">
    <property type="term" value="P:rRNA processing"/>
    <property type="evidence" value="ECO:0007669"/>
    <property type="project" value="UniProtKB-KW"/>
</dbReference>
<organism evidence="8 9">
    <name type="scientific">Rhizopogon vinicolor AM-OR11-026</name>
    <dbReference type="NCBI Taxonomy" id="1314800"/>
    <lineage>
        <taxon>Eukaryota</taxon>
        <taxon>Fungi</taxon>
        <taxon>Dikarya</taxon>
        <taxon>Basidiomycota</taxon>
        <taxon>Agaricomycotina</taxon>
        <taxon>Agaricomycetes</taxon>
        <taxon>Agaricomycetidae</taxon>
        <taxon>Boletales</taxon>
        <taxon>Suillineae</taxon>
        <taxon>Rhizopogonaceae</taxon>
        <taxon>Rhizopogon</taxon>
    </lineage>
</organism>
<reference evidence="8 9" key="1">
    <citation type="submission" date="2016-06" db="EMBL/GenBank/DDBJ databases">
        <title>Comparative genomics of the ectomycorrhizal sister species Rhizopogon vinicolor and Rhizopogon vesiculosus (Basidiomycota: Boletales) reveals a divergence of the mating type B locus.</title>
        <authorList>
            <consortium name="DOE Joint Genome Institute"/>
            <person name="Mujic A.B."/>
            <person name="Kuo A."/>
            <person name="Tritt A."/>
            <person name="Lipzen A."/>
            <person name="Chen C."/>
            <person name="Johnson J."/>
            <person name="Sharma A."/>
            <person name="Barry K."/>
            <person name="Grigoriev I.V."/>
            <person name="Spatafora J.W."/>
        </authorList>
    </citation>
    <scope>NUCLEOTIDE SEQUENCE [LARGE SCALE GENOMIC DNA]</scope>
    <source>
        <strain evidence="8 9">AM-OR11-026</strain>
    </source>
</reference>
<dbReference type="GO" id="GO:0071051">
    <property type="term" value="P:poly(A)-dependent snoRNA 3'-end processing"/>
    <property type="evidence" value="ECO:0007669"/>
    <property type="project" value="TreeGrafter"/>
</dbReference>
<dbReference type="Proteomes" id="UP000092154">
    <property type="component" value="Unassembled WGS sequence"/>
</dbReference>
<evidence type="ECO:0000256" key="1">
    <source>
        <dbReference type="ARBA" id="ARBA00004123"/>
    </source>
</evidence>
<feature type="domain" description="Exoribonuclease phosphorolytic" evidence="7">
    <location>
        <begin position="73"/>
        <end position="190"/>
    </location>
</feature>
<dbReference type="Pfam" id="PF01138">
    <property type="entry name" value="RNase_PH"/>
    <property type="match status" value="1"/>
</dbReference>
<dbReference type="EMBL" id="KV448249">
    <property type="protein sequence ID" value="OAX39452.1"/>
    <property type="molecule type" value="Genomic_DNA"/>
</dbReference>
<proteinExistence type="inferred from homology"/>
<evidence type="ECO:0000256" key="4">
    <source>
        <dbReference type="ARBA" id="ARBA00022835"/>
    </source>
</evidence>
<evidence type="ECO:0000256" key="5">
    <source>
        <dbReference type="ARBA" id="ARBA00023242"/>
    </source>
</evidence>
<dbReference type="GO" id="GO:0005730">
    <property type="term" value="C:nucleolus"/>
    <property type="evidence" value="ECO:0007669"/>
    <property type="project" value="TreeGrafter"/>
</dbReference>
<gene>
    <name evidence="8" type="ORF">K503DRAFT_84361</name>
</gene>
<evidence type="ECO:0000259" key="7">
    <source>
        <dbReference type="Pfam" id="PF01138"/>
    </source>
</evidence>
<evidence type="ECO:0000313" key="8">
    <source>
        <dbReference type="EMBL" id="OAX39452.1"/>
    </source>
</evidence>
<dbReference type="Gene3D" id="3.30.230.70">
    <property type="entry name" value="GHMP Kinase, N-terminal domain"/>
    <property type="match status" value="1"/>
</dbReference>
<dbReference type="GO" id="GO:0000177">
    <property type="term" value="C:cytoplasmic exosome (RNase complex)"/>
    <property type="evidence" value="ECO:0007669"/>
    <property type="project" value="TreeGrafter"/>
</dbReference>
<dbReference type="PANTHER" id="PTHR11953">
    <property type="entry name" value="EXOSOME COMPLEX COMPONENT"/>
    <property type="match status" value="1"/>
</dbReference>
<keyword evidence="4" id="KW-0271">Exosome</keyword>
<dbReference type="GO" id="GO:0034475">
    <property type="term" value="P:U4 snRNA 3'-end processing"/>
    <property type="evidence" value="ECO:0007669"/>
    <property type="project" value="TreeGrafter"/>
</dbReference>